<dbReference type="Proteomes" id="UP000236731">
    <property type="component" value="Unassembled WGS sequence"/>
</dbReference>
<dbReference type="OrthoDB" id="712609at2"/>
<evidence type="ECO:0000313" key="1">
    <source>
        <dbReference type="EMBL" id="SEG11582.1"/>
    </source>
</evidence>
<name>A0A1H5XIN2_9SPHI</name>
<proteinExistence type="predicted"/>
<dbReference type="EMBL" id="FNUT01000005">
    <property type="protein sequence ID" value="SEG11582.1"/>
    <property type="molecule type" value="Genomic_DNA"/>
</dbReference>
<protein>
    <submittedName>
        <fullName evidence="1">Uncharacterized protein</fullName>
    </submittedName>
</protein>
<sequence>MESLKFEISAATKNQLLRVKEVLSETNNISEWQIAPYIDGYLVSIKGINIVCTNILQSISSAGVSAERLYEE</sequence>
<reference evidence="2" key="1">
    <citation type="submission" date="2016-10" db="EMBL/GenBank/DDBJ databases">
        <authorList>
            <person name="Varghese N."/>
            <person name="Submissions S."/>
        </authorList>
    </citation>
    <scope>NUCLEOTIDE SEQUENCE [LARGE SCALE GENOMIC DNA]</scope>
    <source>
        <strain evidence="2">DSM 22361</strain>
    </source>
</reference>
<dbReference type="RefSeq" id="WP_103905944.1">
    <property type="nucleotide sequence ID" value="NZ_CP049246.1"/>
</dbReference>
<evidence type="ECO:0000313" key="2">
    <source>
        <dbReference type="Proteomes" id="UP000236731"/>
    </source>
</evidence>
<keyword evidence="2" id="KW-1185">Reference proteome</keyword>
<organism evidence="1 2">
    <name type="scientific">Sphingobacterium lactis</name>
    <dbReference type="NCBI Taxonomy" id="797291"/>
    <lineage>
        <taxon>Bacteria</taxon>
        <taxon>Pseudomonadati</taxon>
        <taxon>Bacteroidota</taxon>
        <taxon>Sphingobacteriia</taxon>
        <taxon>Sphingobacteriales</taxon>
        <taxon>Sphingobacteriaceae</taxon>
        <taxon>Sphingobacterium</taxon>
    </lineage>
</organism>
<gene>
    <name evidence="1" type="ORF">SAMN05421877_10517</name>
</gene>
<dbReference type="AlphaFoldDB" id="A0A1H5XIN2"/>
<accession>A0A1H5XIN2</accession>